<sequence length="354" mass="39345">MTMTESQPVNTKFTVSDSDSSATASGSAYHVPPPATSRLNGGTANTKTRSIQAIANTVLTDNRAGKLADGSDSASNKSQVSYVGYTFYKTLLAVMFFFYGMFRYCQLQYNRCKLKIFDILNSPSNTPQLIRQDVVKLAKIPSRLAAILEMKPVGDVGGGLHGLLNDASEVVCWTISAGVKHLTLYDHDGAMQRNIDQFRNEVYEHLSMYYGPDNVPNYAVKIPHYNQVFYNRKDSPVPTDKHTKVAIEVSILSNRDGRQTIVDLTRTMAELCSAGDLEVGDITVDLVDSELKQLVGPEPDLLLYFGPALDLQGFPPWHIRLTEFFWEEDNNQVTYSVFIRGLKQYAGCKVNVGK</sequence>
<dbReference type="GO" id="GO:0045547">
    <property type="term" value="F:ditrans,polycis-polyprenyl diphosphate synthase [(2E,6E)-farnesyl diphosphate specific] activity"/>
    <property type="evidence" value="ECO:0007669"/>
    <property type="project" value="UniProtKB-EC"/>
</dbReference>
<feature type="compositionally biased region" description="Low complexity" evidence="13">
    <location>
        <begin position="16"/>
        <end position="28"/>
    </location>
</feature>
<keyword evidence="9" id="KW-0460">Magnesium</keyword>
<keyword evidence="10 14" id="KW-1133">Transmembrane helix</keyword>
<dbReference type="InterPro" id="IPR038887">
    <property type="entry name" value="Nus1/NgBR"/>
</dbReference>
<dbReference type="GO" id="GO:0005789">
    <property type="term" value="C:endoplasmic reticulum membrane"/>
    <property type="evidence" value="ECO:0007669"/>
    <property type="project" value="UniProtKB-SubCell"/>
</dbReference>
<keyword evidence="16" id="KW-1185">Reference proteome</keyword>
<evidence type="ECO:0000256" key="6">
    <source>
        <dbReference type="ARBA" id="ARBA00022679"/>
    </source>
</evidence>
<evidence type="ECO:0000256" key="8">
    <source>
        <dbReference type="ARBA" id="ARBA00022824"/>
    </source>
</evidence>
<keyword evidence="8" id="KW-0256">Endoplasmic reticulum</keyword>
<evidence type="ECO:0000313" key="16">
    <source>
        <dbReference type="Proteomes" id="UP001377567"/>
    </source>
</evidence>
<evidence type="ECO:0000256" key="9">
    <source>
        <dbReference type="ARBA" id="ARBA00022842"/>
    </source>
</evidence>
<evidence type="ECO:0000256" key="7">
    <source>
        <dbReference type="ARBA" id="ARBA00022692"/>
    </source>
</evidence>
<dbReference type="SUPFAM" id="SSF64005">
    <property type="entry name" value="Undecaprenyl diphosphate synthase"/>
    <property type="match status" value="1"/>
</dbReference>
<keyword evidence="6" id="KW-0808">Transferase</keyword>
<evidence type="ECO:0000256" key="4">
    <source>
        <dbReference type="ARBA" id="ARBA00005432"/>
    </source>
</evidence>
<gene>
    <name evidence="15" type="ORF">DAKH74_029590</name>
</gene>
<comment type="cofactor">
    <cofactor evidence="1">
        <name>Mg(2+)</name>
        <dbReference type="ChEBI" id="CHEBI:18420"/>
    </cofactor>
</comment>
<dbReference type="Gene3D" id="3.40.1180.10">
    <property type="entry name" value="Decaprenyl diphosphate synthase-like"/>
    <property type="match status" value="1"/>
</dbReference>
<name>A0AAV5RY31_MAUHU</name>
<comment type="catalytic activity">
    <reaction evidence="12">
        <text>n isopentenyl diphosphate + (2E,6E)-farnesyl diphosphate = a di-trans,poly-cis-polyprenyl diphosphate + n diphosphate</text>
        <dbReference type="Rhea" id="RHEA:53008"/>
        <dbReference type="Rhea" id="RHEA-COMP:19494"/>
        <dbReference type="ChEBI" id="CHEBI:33019"/>
        <dbReference type="ChEBI" id="CHEBI:128769"/>
        <dbReference type="ChEBI" id="CHEBI:136960"/>
        <dbReference type="ChEBI" id="CHEBI:175763"/>
        <dbReference type="EC" id="2.5.1.87"/>
    </reaction>
</comment>
<evidence type="ECO:0000256" key="3">
    <source>
        <dbReference type="ARBA" id="ARBA00004922"/>
    </source>
</evidence>
<dbReference type="EMBL" id="BTGD01000008">
    <property type="protein sequence ID" value="GMM56343.1"/>
    <property type="molecule type" value="Genomic_DNA"/>
</dbReference>
<organism evidence="15 16">
    <name type="scientific">Maudiozyma humilis</name>
    <name type="common">Sour dough yeast</name>
    <name type="synonym">Kazachstania humilis</name>
    <dbReference type="NCBI Taxonomy" id="51915"/>
    <lineage>
        <taxon>Eukaryota</taxon>
        <taxon>Fungi</taxon>
        <taxon>Dikarya</taxon>
        <taxon>Ascomycota</taxon>
        <taxon>Saccharomycotina</taxon>
        <taxon>Saccharomycetes</taxon>
        <taxon>Saccharomycetales</taxon>
        <taxon>Saccharomycetaceae</taxon>
        <taxon>Maudiozyma</taxon>
    </lineage>
</organism>
<reference evidence="15 16" key="1">
    <citation type="journal article" date="2023" name="Elife">
        <title>Identification of key yeast species and microbe-microbe interactions impacting larval growth of Drosophila in the wild.</title>
        <authorList>
            <person name="Mure A."/>
            <person name="Sugiura Y."/>
            <person name="Maeda R."/>
            <person name="Honda K."/>
            <person name="Sakurai N."/>
            <person name="Takahashi Y."/>
            <person name="Watada M."/>
            <person name="Katoh T."/>
            <person name="Gotoh A."/>
            <person name="Gotoh Y."/>
            <person name="Taniguchi I."/>
            <person name="Nakamura K."/>
            <person name="Hayashi T."/>
            <person name="Katayama T."/>
            <person name="Uemura T."/>
            <person name="Hattori Y."/>
        </authorList>
    </citation>
    <scope>NUCLEOTIDE SEQUENCE [LARGE SCALE GENOMIC DNA]</scope>
    <source>
        <strain evidence="15 16">KH-74</strain>
    </source>
</reference>
<dbReference type="AlphaFoldDB" id="A0AAV5RY31"/>
<evidence type="ECO:0000313" key="15">
    <source>
        <dbReference type="EMBL" id="GMM56343.1"/>
    </source>
</evidence>
<feature type="region of interest" description="Disordered" evidence="13">
    <location>
        <begin position="1"/>
        <end position="44"/>
    </location>
</feature>
<evidence type="ECO:0000256" key="14">
    <source>
        <dbReference type="SAM" id="Phobius"/>
    </source>
</evidence>
<evidence type="ECO:0000256" key="5">
    <source>
        <dbReference type="ARBA" id="ARBA00012596"/>
    </source>
</evidence>
<dbReference type="EC" id="2.5.1.87" evidence="5"/>
<comment type="similarity">
    <text evidence="4">Belongs to the UPP synthase family.</text>
</comment>
<dbReference type="Proteomes" id="UP001377567">
    <property type="component" value="Unassembled WGS sequence"/>
</dbReference>
<comment type="pathway">
    <text evidence="3">Protein modification; protein glycosylation.</text>
</comment>
<comment type="caution">
    <text evidence="15">The sequence shown here is derived from an EMBL/GenBank/DDBJ whole genome shotgun (WGS) entry which is preliminary data.</text>
</comment>
<evidence type="ECO:0000256" key="11">
    <source>
        <dbReference type="ARBA" id="ARBA00023136"/>
    </source>
</evidence>
<dbReference type="InterPro" id="IPR036424">
    <property type="entry name" value="UPP_synth-like_sf"/>
</dbReference>
<evidence type="ECO:0000256" key="12">
    <source>
        <dbReference type="ARBA" id="ARBA00047353"/>
    </source>
</evidence>
<evidence type="ECO:0000256" key="13">
    <source>
        <dbReference type="SAM" id="MobiDB-lite"/>
    </source>
</evidence>
<feature type="transmembrane region" description="Helical" evidence="14">
    <location>
        <begin position="82"/>
        <end position="102"/>
    </location>
</feature>
<evidence type="ECO:0000256" key="1">
    <source>
        <dbReference type="ARBA" id="ARBA00001946"/>
    </source>
</evidence>
<comment type="subcellular location">
    <subcellularLocation>
        <location evidence="2">Endoplasmic reticulum membrane</location>
    </subcellularLocation>
</comment>
<dbReference type="PANTHER" id="PTHR21528">
    <property type="entry name" value="DEHYDRODOLICHYL DIPHOSPHATE SYNTHASE COMPLEX SUBUNIT NUS1"/>
    <property type="match status" value="1"/>
</dbReference>
<protein>
    <recommendedName>
        <fullName evidence="5">ditrans,polycis-polyprenyl diphosphate synthase [(2E,6E)-farnesyldiphosphate specific]</fullName>
        <ecNumber evidence="5">2.5.1.87</ecNumber>
    </recommendedName>
</protein>
<accession>A0AAV5RY31</accession>
<evidence type="ECO:0000256" key="2">
    <source>
        <dbReference type="ARBA" id="ARBA00004586"/>
    </source>
</evidence>
<dbReference type="GO" id="GO:1904423">
    <property type="term" value="C:dehydrodolichyl diphosphate synthase complex"/>
    <property type="evidence" value="ECO:0007669"/>
    <property type="project" value="InterPro"/>
</dbReference>
<keyword evidence="11 14" id="KW-0472">Membrane</keyword>
<keyword evidence="7 14" id="KW-0812">Transmembrane</keyword>
<proteinExistence type="inferred from homology"/>
<feature type="compositionally biased region" description="Polar residues" evidence="13">
    <location>
        <begin position="1"/>
        <end position="15"/>
    </location>
</feature>
<dbReference type="PANTHER" id="PTHR21528:SF0">
    <property type="entry name" value="DEHYDRODOLICHYL DIPHOSPHATE SYNTHASE COMPLEX SUBUNIT NUS1"/>
    <property type="match status" value="1"/>
</dbReference>
<evidence type="ECO:0000256" key="10">
    <source>
        <dbReference type="ARBA" id="ARBA00022989"/>
    </source>
</evidence>